<dbReference type="InterPro" id="IPR016454">
    <property type="entry name" value="Cysteine_dSase"/>
</dbReference>
<dbReference type="Gene3D" id="3.40.640.10">
    <property type="entry name" value="Type I PLP-dependent aspartate aminotransferase-like (Major domain)"/>
    <property type="match status" value="1"/>
</dbReference>
<keyword evidence="6" id="KW-0408">Iron</keyword>
<evidence type="ECO:0000256" key="1">
    <source>
        <dbReference type="ARBA" id="ARBA00001933"/>
    </source>
</evidence>
<keyword evidence="4" id="KW-0479">Metal-binding</keyword>
<evidence type="ECO:0000256" key="7">
    <source>
        <dbReference type="ARBA" id="ARBA00023014"/>
    </source>
</evidence>
<dbReference type="PIRSF" id="PIRSF005572">
    <property type="entry name" value="NifS"/>
    <property type="match status" value="1"/>
</dbReference>
<dbReference type="GO" id="GO:0046872">
    <property type="term" value="F:metal ion binding"/>
    <property type="evidence" value="ECO:0007669"/>
    <property type="project" value="UniProtKB-KW"/>
</dbReference>
<reference evidence="10 11" key="1">
    <citation type="submission" date="2019-02" db="EMBL/GenBank/DDBJ databases">
        <title>Deep-cultivation of Planctomycetes and their phenomic and genomic characterization uncovers novel biology.</title>
        <authorList>
            <person name="Wiegand S."/>
            <person name="Jogler M."/>
            <person name="Boedeker C."/>
            <person name="Pinto D."/>
            <person name="Vollmers J."/>
            <person name="Rivas-Marin E."/>
            <person name="Kohn T."/>
            <person name="Peeters S.H."/>
            <person name="Heuer A."/>
            <person name="Rast P."/>
            <person name="Oberbeckmann S."/>
            <person name="Bunk B."/>
            <person name="Jeske O."/>
            <person name="Meyerdierks A."/>
            <person name="Storesund J.E."/>
            <person name="Kallscheuer N."/>
            <person name="Luecker S."/>
            <person name="Lage O.M."/>
            <person name="Pohl T."/>
            <person name="Merkel B.J."/>
            <person name="Hornburger P."/>
            <person name="Mueller R.-W."/>
            <person name="Bruemmer F."/>
            <person name="Labrenz M."/>
            <person name="Spormann A.M."/>
            <person name="Op Den Camp H."/>
            <person name="Overmann J."/>
            <person name="Amann R."/>
            <person name="Jetten M.S.M."/>
            <person name="Mascher T."/>
            <person name="Medema M.H."/>
            <person name="Devos D.P."/>
            <person name="Kaster A.-K."/>
            <person name="Ovreas L."/>
            <person name="Rohde M."/>
            <person name="Galperin M.Y."/>
            <person name="Jogler C."/>
        </authorList>
    </citation>
    <scope>NUCLEOTIDE SEQUENCE [LARGE SCALE GENOMIC DNA]</scope>
    <source>
        <strain evidence="10 11">Pla22</strain>
    </source>
</reference>
<dbReference type="PANTHER" id="PTHR11601">
    <property type="entry name" value="CYSTEINE DESULFURYLASE FAMILY MEMBER"/>
    <property type="match status" value="1"/>
</dbReference>
<comment type="catalytic activity">
    <reaction evidence="8">
        <text>(sulfur carrier)-H + L-cysteine = (sulfur carrier)-SH + L-alanine</text>
        <dbReference type="Rhea" id="RHEA:43892"/>
        <dbReference type="Rhea" id="RHEA-COMP:14737"/>
        <dbReference type="Rhea" id="RHEA-COMP:14739"/>
        <dbReference type="ChEBI" id="CHEBI:29917"/>
        <dbReference type="ChEBI" id="CHEBI:35235"/>
        <dbReference type="ChEBI" id="CHEBI:57972"/>
        <dbReference type="ChEBI" id="CHEBI:64428"/>
        <dbReference type="EC" id="2.8.1.7"/>
    </reaction>
</comment>
<gene>
    <name evidence="10" type="primary">iscS_1</name>
    <name evidence="10" type="ORF">Pla22_05210</name>
</gene>
<dbReference type="InterPro" id="IPR015422">
    <property type="entry name" value="PyrdxlP-dep_Trfase_small"/>
</dbReference>
<dbReference type="GO" id="GO:0031071">
    <property type="term" value="F:cysteine desulfurase activity"/>
    <property type="evidence" value="ECO:0007669"/>
    <property type="project" value="UniProtKB-EC"/>
</dbReference>
<evidence type="ECO:0000313" key="11">
    <source>
        <dbReference type="Proteomes" id="UP000316598"/>
    </source>
</evidence>
<dbReference type="PANTHER" id="PTHR11601:SF34">
    <property type="entry name" value="CYSTEINE DESULFURASE"/>
    <property type="match status" value="1"/>
</dbReference>
<evidence type="ECO:0000259" key="9">
    <source>
        <dbReference type="Pfam" id="PF00266"/>
    </source>
</evidence>
<sequence>MIYLDHHATTPCDARVVETMLPWMTEKFGNPHSDHAMGREASEAIEQALQTIADVIEAPVDSLIVTSGATESNNLAIRGACLHPRQKKRHIVSVATEHPAVLDVLEDMRRDGFRVTLVSVGADGTVDLDHIARVIDDDTAMVSVMWANNEIGTINPIELIAELCHDRGVLLHSDATQTLGRIPVNVIGSDVDLTSFSAHKAYGPKGIGILVAGNGNRRVRLRPQIVGGGQQHNLRSGTLNPAAIIGMAKAFQLCKEELAASTDRINALRAQLWNKLSQKITGLTLNGPALDSSLRLPGNLNFSVPGIEGETWLVATDDVAFSTGSACSNTKAEPSHVLRAIGLNESLARQSVRFGIGRHNTEDEISLAVDRLVMSYEEISPGR</sequence>
<comment type="similarity">
    <text evidence="2">Belongs to the class-V pyridoxal-phosphate-dependent aminotransferase family. NifS/IscS subfamily.</text>
</comment>
<evidence type="ECO:0000256" key="5">
    <source>
        <dbReference type="ARBA" id="ARBA00022898"/>
    </source>
</evidence>
<dbReference type="InterPro" id="IPR015424">
    <property type="entry name" value="PyrdxlP-dep_Trfase"/>
</dbReference>
<keyword evidence="11" id="KW-1185">Reference proteome</keyword>
<dbReference type="Proteomes" id="UP000316598">
    <property type="component" value="Unassembled WGS sequence"/>
</dbReference>
<evidence type="ECO:0000256" key="3">
    <source>
        <dbReference type="ARBA" id="ARBA00022679"/>
    </source>
</evidence>
<dbReference type="EC" id="2.8.1.7" evidence="10"/>
<dbReference type="Gene3D" id="3.90.1150.10">
    <property type="entry name" value="Aspartate Aminotransferase, domain 1"/>
    <property type="match status" value="1"/>
</dbReference>
<organism evidence="10 11">
    <name type="scientific">Rubripirellula amarantea</name>
    <dbReference type="NCBI Taxonomy" id="2527999"/>
    <lineage>
        <taxon>Bacteria</taxon>
        <taxon>Pseudomonadati</taxon>
        <taxon>Planctomycetota</taxon>
        <taxon>Planctomycetia</taxon>
        <taxon>Pirellulales</taxon>
        <taxon>Pirellulaceae</taxon>
        <taxon>Rubripirellula</taxon>
    </lineage>
</organism>
<evidence type="ECO:0000256" key="8">
    <source>
        <dbReference type="ARBA" id="ARBA00050776"/>
    </source>
</evidence>
<dbReference type="InterPro" id="IPR000192">
    <property type="entry name" value="Aminotrans_V_dom"/>
</dbReference>
<proteinExistence type="inferred from homology"/>
<protein>
    <submittedName>
        <fullName evidence="10">Cysteine desulfurase</fullName>
        <ecNumber evidence="10">2.8.1.7</ecNumber>
    </submittedName>
</protein>
<accession>A0A5C5WS29</accession>
<dbReference type="EMBL" id="SJPI01000001">
    <property type="protein sequence ID" value="TWT52893.1"/>
    <property type="molecule type" value="Genomic_DNA"/>
</dbReference>
<keyword evidence="7" id="KW-0411">Iron-sulfur</keyword>
<evidence type="ECO:0000256" key="6">
    <source>
        <dbReference type="ARBA" id="ARBA00023004"/>
    </source>
</evidence>
<dbReference type="InterPro" id="IPR015421">
    <property type="entry name" value="PyrdxlP-dep_Trfase_major"/>
</dbReference>
<evidence type="ECO:0000313" key="10">
    <source>
        <dbReference type="EMBL" id="TWT52893.1"/>
    </source>
</evidence>
<keyword evidence="5" id="KW-0663">Pyridoxal phosphate</keyword>
<dbReference type="Pfam" id="PF00266">
    <property type="entry name" value="Aminotran_5"/>
    <property type="match status" value="1"/>
</dbReference>
<dbReference type="RefSeq" id="WP_146513195.1">
    <property type="nucleotide sequence ID" value="NZ_SJPI01000001.1"/>
</dbReference>
<dbReference type="OrthoDB" id="9808002at2"/>
<comment type="cofactor">
    <cofactor evidence="1">
        <name>pyridoxal 5'-phosphate</name>
        <dbReference type="ChEBI" id="CHEBI:597326"/>
    </cofactor>
</comment>
<evidence type="ECO:0000256" key="2">
    <source>
        <dbReference type="ARBA" id="ARBA00006490"/>
    </source>
</evidence>
<dbReference type="AlphaFoldDB" id="A0A5C5WS29"/>
<name>A0A5C5WS29_9BACT</name>
<dbReference type="GO" id="GO:0051536">
    <property type="term" value="F:iron-sulfur cluster binding"/>
    <property type="evidence" value="ECO:0007669"/>
    <property type="project" value="UniProtKB-KW"/>
</dbReference>
<evidence type="ECO:0000256" key="4">
    <source>
        <dbReference type="ARBA" id="ARBA00022723"/>
    </source>
</evidence>
<keyword evidence="3 10" id="KW-0808">Transferase</keyword>
<dbReference type="SUPFAM" id="SSF53383">
    <property type="entry name" value="PLP-dependent transferases"/>
    <property type="match status" value="1"/>
</dbReference>
<feature type="domain" description="Aminotransferase class V" evidence="9">
    <location>
        <begin position="2"/>
        <end position="366"/>
    </location>
</feature>
<comment type="caution">
    <text evidence="10">The sequence shown here is derived from an EMBL/GenBank/DDBJ whole genome shotgun (WGS) entry which is preliminary data.</text>
</comment>